<proteinExistence type="predicted"/>
<accession>A0A0N9WE44</accession>
<reference evidence="1 2" key="1">
    <citation type="journal article" date="2015" name="Int. J. Syst. Evol. Microbiol.">
        <title>Acinetobacter equi sp. nov. isolated from horse faeces.</title>
        <authorList>
            <person name="Poppel M.T."/>
            <person name="Skiebe E."/>
            <person name="Laue M."/>
            <person name="Bergmann H."/>
            <person name="Ebersberger I."/>
            <person name="Garn T."/>
            <person name="Fruth A."/>
            <person name="Baumgardt S."/>
            <person name="Busse H.J."/>
            <person name="Wilharm G."/>
        </authorList>
    </citation>
    <scope>NUCLEOTIDE SEQUENCE [LARGE SCALE GENOMIC DNA]</scope>
    <source>
        <strain evidence="1 2">114</strain>
    </source>
</reference>
<sequence length="156" mass="17172">MARIKAQGTQVFAVVDGAVVRFSCPKAFSFGEDAFTKIDATCLDADTKDYERGLRDPGEGSIQIDLDDENASHLQLIELADSGEKIEWYVGSSHSKAPPTYEAVSGIELPEDRIWWSFKGYLNPSAPTTEQDTLVSYTFTLVRTSKVVTTPRTVTS</sequence>
<protein>
    <submittedName>
        <fullName evidence="1">Structural protein 3 family protein</fullName>
    </submittedName>
</protein>
<dbReference type="OrthoDB" id="6039265at2"/>
<dbReference type="Proteomes" id="UP000064939">
    <property type="component" value="Chromosome"/>
</dbReference>
<dbReference type="Gene3D" id="4.10.410.40">
    <property type="match status" value="1"/>
</dbReference>
<dbReference type="AlphaFoldDB" id="A0A0N9WE44"/>
<keyword evidence="2" id="KW-1185">Reference proteome</keyword>
<dbReference type="InterPro" id="IPR032495">
    <property type="entry name" value="Phage_TTP_11"/>
</dbReference>
<gene>
    <name evidence="1" type="ORF">AOY20_08670</name>
</gene>
<dbReference type="KEGG" id="aei:AOY20_08670"/>
<dbReference type="RefSeq" id="WP_054581481.1">
    <property type="nucleotide sequence ID" value="NZ_CP012808.1"/>
</dbReference>
<organism evidence="1 2">
    <name type="scientific">Acinetobacter equi</name>
    <dbReference type="NCBI Taxonomy" id="1324350"/>
    <lineage>
        <taxon>Bacteria</taxon>
        <taxon>Pseudomonadati</taxon>
        <taxon>Pseudomonadota</taxon>
        <taxon>Gammaproteobacteria</taxon>
        <taxon>Moraxellales</taxon>
        <taxon>Moraxellaceae</taxon>
        <taxon>Acinetobacter</taxon>
    </lineage>
</organism>
<dbReference type="Pfam" id="PF16460">
    <property type="entry name" value="Phage_TTP_11"/>
    <property type="match status" value="1"/>
</dbReference>
<evidence type="ECO:0000313" key="2">
    <source>
        <dbReference type="Proteomes" id="UP000064939"/>
    </source>
</evidence>
<name>A0A0N9WE44_9GAMM</name>
<dbReference type="STRING" id="1324350.AOY20_08670"/>
<dbReference type="EMBL" id="CP012808">
    <property type="protein sequence ID" value="ALH95590.1"/>
    <property type="molecule type" value="Genomic_DNA"/>
</dbReference>
<evidence type="ECO:0000313" key="1">
    <source>
        <dbReference type="EMBL" id="ALH95590.1"/>
    </source>
</evidence>